<reference evidence="6" key="2">
    <citation type="journal article" date="2014" name="ISME J.">
        <title>Microbial stratification in low pH oxic and suboxic macroscopic growths along an acid mine drainage.</title>
        <authorList>
            <person name="Mendez-Garcia C."/>
            <person name="Mesa V."/>
            <person name="Sprenger R.R."/>
            <person name="Richter M."/>
            <person name="Diez M.S."/>
            <person name="Solano J."/>
            <person name="Bargiela R."/>
            <person name="Golyshina O.V."/>
            <person name="Manteca A."/>
            <person name="Ramos J.L."/>
            <person name="Gallego J.R."/>
            <person name="Llorente I."/>
            <person name="Martins Dos Santos V.A."/>
            <person name="Jensen O.N."/>
            <person name="Pelaez A.I."/>
            <person name="Sanchez J."/>
            <person name="Ferrer M."/>
        </authorList>
    </citation>
    <scope>NUCLEOTIDE SEQUENCE</scope>
</reference>
<name>T1B9A6_9ZZZZ</name>
<dbReference type="Pfam" id="PF02786">
    <property type="entry name" value="CPSase_L_D2"/>
    <property type="match status" value="1"/>
</dbReference>
<dbReference type="Gene3D" id="3.30.470.20">
    <property type="entry name" value="ATP-grasp fold, B domain"/>
    <property type="match status" value="1"/>
</dbReference>
<feature type="domain" description="ATP-grasp" evidence="5">
    <location>
        <begin position="4"/>
        <end position="157"/>
    </location>
</feature>
<evidence type="ECO:0000256" key="1">
    <source>
        <dbReference type="ARBA" id="ARBA00022598"/>
    </source>
</evidence>
<dbReference type="PROSITE" id="PS00867">
    <property type="entry name" value="CPSASE_2"/>
    <property type="match status" value="1"/>
</dbReference>
<keyword evidence="1" id="KW-0436">Ligase</keyword>
<dbReference type="InterPro" id="IPR011761">
    <property type="entry name" value="ATP-grasp"/>
</dbReference>
<dbReference type="GO" id="GO:0016874">
    <property type="term" value="F:ligase activity"/>
    <property type="evidence" value="ECO:0007669"/>
    <property type="project" value="UniProtKB-KW"/>
</dbReference>
<dbReference type="FunFam" id="3.30.1490.20:FF:000003">
    <property type="entry name" value="acetyl-CoA carboxylase isoform X1"/>
    <property type="match status" value="1"/>
</dbReference>
<keyword evidence="3" id="KW-0067">ATP-binding</keyword>
<dbReference type="InterPro" id="IPR050856">
    <property type="entry name" value="Biotin_carboxylase_complex"/>
</dbReference>
<evidence type="ECO:0000259" key="5">
    <source>
        <dbReference type="PROSITE" id="PS50975"/>
    </source>
</evidence>
<proteinExistence type="predicted"/>
<dbReference type="GO" id="GO:0046872">
    <property type="term" value="F:metal ion binding"/>
    <property type="evidence" value="ECO:0007669"/>
    <property type="project" value="InterPro"/>
</dbReference>
<evidence type="ECO:0000256" key="3">
    <source>
        <dbReference type="ARBA" id="ARBA00022840"/>
    </source>
</evidence>
<dbReference type="SUPFAM" id="SSF56059">
    <property type="entry name" value="Glutathione synthetase ATP-binding domain-like"/>
    <property type="match status" value="1"/>
</dbReference>
<dbReference type="EMBL" id="AUZX01005820">
    <property type="protein sequence ID" value="EQD66482.1"/>
    <property type="molecule type" value="Genomic_DNA"/>
</dbReference>
<accession>T1B9A6</accession>
<dbReference type="Gene3D" id="3.30.1490.20">
    <property type="entry name" value="ATP-grasp fold, A domain"/>
    <property type="match status" value="1"/>
</dbReference>
<dbReference type="PROSITE" id="PS50975">
    <property type="entry name" value="ATP_GRASP"/>
    <property type="match status" value="1"/>
</dbReference>
<evidence type="ECO:0000256" key="2">
    <source>
        <dbReference type="ARBA" id="ARBA00022741"/>
    </source>
</evidence>
<comment type="caution">
    <text evidence="6">The sequence shown here is derived from an EMBL/GenBank/DDBJ whole genome shotgun (WGS) entry which is preliminary data.</text>
</comment>
<evidence type="ECO:0000256" key="4">
    <source>
        <dbReference type="ARBA" id="ARBA00023267"/>
    </source>
</evidence>
<dbReference type="AlphaFoldDB" id="T1B9A6"/>
<keyword evidence="2" id="KW-0547">Nucleotide-binding</keyword>
<sequence>MEPITDPAEVVSFADTHGWPVAIKAAYGGGGRGMKVVASADEVKEALESAKREALSYFGREETYIERYLTWPRHIEMQVIVDNNGNAVWMGERDCSCQRRHQKLVEESPAPDFPDEIRQAMGEAAIKVAVACGYRNAGTVEFLYQDGQFYFLEMNTRLQVEHPVTEFVTGTD</sequence>
<keyword evidence="6" id="KW-0670">Pyruvate</keyword>
<dbReference type="GO" id="GO:0005524">
    <property type="term" value="F:ATP binding"/>
    <property type="evidence" value="ECO:0007669"/>
    <property type="project" value="UniProtKB-KW"/>
</dbReference>
<gene>
    <name evidence="6" type="ORF">B1A_08134</name>
</gene>
<evidence type="ECO:0000313" key="6">
    <source>
        <dbReference type="EMBL" id="EQD66482.1"/>
    </source>
</evidence>
<keyword evidence="4" id="KW-0092">Biotin</keyword>
<feature type="non-terminal residue" evidence="6">
    <location>
        <position position="172"/>
    </location>
</feature>
<dbReference type="InterPro" id="IPR013815">
    <property type="entry name" value="ATP_grasp_subdomain_1"/>
</dbReference>
<reference evidence="6" key="1">
    <citation type="submission" date="2013-08" db="EMBL/GenBank/DDBJ databases">
        <authorList>
            <person name="Mendez C."/>
            <person name="Richter M."/>
            <person name="Ferrer M."/>
            <person name="Sanchez J."/>
        </authorList>
    </citation>
    <scope>NUCLEOTIDE SEQUENCE</scope>
</reference>
<dbReference type="PANTHER" id="PTHR18866">
    <property type="entry name" value="CARBOXYLASE:PYRUVATE/ACETYL-COA/PROPIONYL-COA CARBOXYLASE"/>
    <property type="match status" value="1"/>
</dbReference>
<protein>
    <submittedName>
        <fullName evidence="6">Pyruvate carboxylase subunit A</fullName>
    </submittedName>
</protein>
<organism evidence="6">
    <name type="scientific">mine drainage metagenome</name>
    <dbReference type="NCBI Taxonomy" id="410659"/>
    <lineage>
        <taxon>unclassified sequences</taxon>
        <taxon>metagenomes</taxon>
        <taxon>ecological metagenomes</taxon>
    </lineage>
</organism>
<dbReference type="InterPro" id="IPR005479">
    <property type="entry name" value="CPAse_ATP-bd"/>
</dbReference>
<dbReference type="PANTHER" id="PTHR18866:SF33">
    <property type="entry name" value="METHYLCROTONOYL-COA CARBOXYLASE SUBUNIT ALPHA, MITOCHONDRIAL-RELATED"/>
    <property type="match status" value="1"/>
</dbReference>